<name>A0A4P9X1I1_9FUNG</name>
<dbReference type="GO" id="GO:0005975">
    <property type="term" value="P:carbohydrate metabolic process"/>
    <property type="evidence" value="ECO:0007669"/>
    <property type="project" value="InterPro"/>
</dbReference>
<dbReference type="GO" id="GO:0046872">
    <property type="term" value="F:metal ion binding"/>
    <property type="evidence" value="ECO:0007669"/>
    <property type="project" value="UniProtKB-KW"/>
</dbReference>
<dbReference type="InterPro" id="IPR050248">
    <property type="entry name" value="Polysacc_deacetylase_ArnD"/>
</dbReference>
<dbReference type="OrthoDB" id="5547340at2759"/>
<feature type="non-terminal residue" evidence="4">
    <location>
        <position position="1"/>
    </location>
</feature>
<dbReference type="Proteomes" id="UP000274922">
    <property type="component" value="Unassembled WGS sequence"/>
</dbReference>
<keyword evidence="5" id="KW-1185">Reference proteome</keyword>
<feature type="non-terminal residue" evidence="4">
    <location>
        <position position="225"/>
    </location>
</feature>
<dbReference type="GO" id="GO:0016020">
    <property type="term" value="C:membrane"/>
    <property type="evidence" value="ECO:0007669"/>
    <property type="project" value="TreeGrafter"/>
</dbReference>
<dbReference type="InterPro" id="IPR011330">
    <property type="entry name" value="Glyco_hydro/deAcase_b/a-brl"/>
</dbReference>
<reference evidence="5" key="1">
    <citation type="journal article" date="2018" name="Nat. Microbiol.">
        <title>Leveraging single-cell genomics to expand the fungal tree of life.</title>
        <authorList>
            <person name="Ahrendt S.R."/>
            <person name="Quandt C.A."/>
            <person name="Ciobanu D."/>
            <person name="Clum A."/>
            <person name="Salamov A."/>
            <person name="Andreopoulos B."/>
            <person name="Cheng J.F."/>
            <person name="Woyke T."/>
            <person name="Pelin A."/>
            <person name="Henrissat B."/>
            <person name="Reynolds N.K."/>
            <person name="Benny G.L."/>
            <person name="Smith M.E."/>
            <person name="James T.Y."/>
            <person name="Grigoriev I.V."/>
        </authorList>
    </citation>
    <scope>NUCLEOTIDE SEQUENCE [LARGE SCALE GENOMIC DNA]</scope>
    <source>
        <strain evidence="5">ATCC 52028</strain>
    </source>
</reference>
<dbReference type="EMBL" id="ML014374">
    <property type="protein sequence ID" value="RKO98718.1"/>
    <property type="molecule type" value="Genomic_DNA"/>
</dbReference>
<dbReference type="STRING" id="1555241.A0A4P9X1I1"/>
<evidence type="ECO:0000313" key="4">
    <source>
        <dbReference type="EMBL" id="RKO98718.1"/>
    </source>
</evidence>
<evidence type="ECO:0000256" key="2">
    <source>
        <dbReference type="ARBA" id="ARBA00022801"/>
    </source>
</evidence>
<keyword evidence="1" id="KW-0479">Metal-binding</keyword>
<evidence type="ECO:0000259" key="3">
    <source>
        <dbReference type="PROSITE" id="PS51677"/>
    </source>
</evidence>
<dbReference type="PROSITE" id="PS51677">
    <property type="entry name" value="NODB"/>
    <property type="match status" value="1"/>
</dbReference>
<organism evidence="4 5">
    <name type="scientific">Caulochytrium protostelioides</name>
    <dbReference type="NCBI Taxonomy" id="1555241"/>
    <lineage>
        <taxon>Eukaryota</taxon>
        <taxon>Fungi</taxon>
        <taxon>Fungi incertae sedis</taxon>
        <taxon>Chytridiomycota</taxon>
        <taxon>Chytridiomycota incertae sedis</taxon>
        <taxon>Chytridiomycetes</taxon>
        <taxon>Caulochytriales</taxon>
        <taxon>Caulochytriaceae</taxon>
        <taxon>Caulochytrium</taxon>
    </lineage>
</organism>
<proteinExistence type="predicted"/>
<feature type="domain" description="NodB homology" evidence="3">
    <location>
        <begin position="9"/>
        <end position="192"/>
    </location>
</feature>
<dbReference type="Pfam" id="PF01522">
    <property type="entry name" value="Polysacc_deac_1"/>
    <property type="match status" value="1"/>
</dbReference>
<dbReference type="PANTHER" id="PTHR10587:SF133">
    <property type="entry name" value="CHITIN DEACETYLASE 1-RELATED"/>
    <property type="match status" value="1"/>
</dbReference>
<accession>A0A4P9X1I1</accession>
<dbReference type="GO" id="GO:0004099">
    <property type="term" value="F:chitin deacetylase activity"/>
    <property type="evidence" value="ECO:0007669"/>
    <property type="project" value="TreeGrafter"/>
</dbReference>
<dbReference type="Gene3D" id="3.20.20.370">
    <property type="entry name" value="Glycoside hydrolase/deacetylase"/>
    <property type="match status" value="1"/>
</dbReference>
<evidence type="ECO:0000313" key="5">
    <source>
        <dbReference type="Proteomes" id="UP000274922"/>
    </source>
</evidence>
<keyword evidence="2" id="KW-0378">Hydrolase</keyword>
<evidence type="ECO:0000256" key="1">
    <source>
        <dbReference type="ARBA" id="ARBA00022723"/>
    </source>
</evidence>
<dbReference type="PANTHER" id="PTHR10587">
    <property type="entry name" value="GLYCOSYL TRANSFERASE-RELATED"/>
    <property type="match status" value="1"/>
</dbReference>
<dbReference type="GO" id="GO:0009272">
    <property type="term" value="P:fungal-type cell wall biogenesis"/>
    <property type="evidence" value="ECO:0007669"/>
    <property type="project" value="UniProtKB-ARBA"/>
</dbReference>
<sequence>DVGKCTSAHVWGVTYDDGPSPATTVVLDALKAKGKKATFFVVGSRVVENPELVLRAFQEGHQIASHTWSHRVLKDLSDADVVAELMWSGKVIEEVTGQFPRFFRPPEGEINDRVRRIANAMGMRAILWSHDTLDWQMNDGSQSAESVTNTVKSWIEQKPAGPLSLEHDLTESCAAIAPSLLDMILAAGYDVQPAATCFGDNSFYQSNPLGTPSKGPMTASPSSTP</sequence>
<gene>
    <name evidence="4" type="ORF">CXG81DRAFT_1945</name>
</gene>
<dbReference type="AlphaFoldDB" id="A0A4P9X1I1"/>
<dbReference type="SUPFAM" id="SSF88713">
    <property type="entry name" value="Glycoside hydrolase/deacetylase"/>
    <property type="match status" value="1"/>
</dbReference>
<protein>
    <recommendedName>
        <fullName evidence="3">NodB homology domain-containing protein</fullName>
    </recommendedName>
</protein>
<dbReference type="InterPro" id="IPR002509">
    <property type="entry name" value="NODB_dom"/>
</dbReference>